<dbReference type="PANTHER" id="PTHR46518:SF1">
    <property type="entry name" value="OUTER DYNEIN ARM-DOCKING COMPLEX SUBUNIT 3"/>
    <property type="match status" value="1"/>
</dbReference>
<accession>A0AAV2T3E5</accession>
<feature type="coiled-coil region" evidence="1">
    <location>
        <begin position="346"/>
        <end position="416"/>
    </location>
</feature>
<evidence type="ECO:0000256" key="1">
    <source>
        <dbReference type="SAM" id="Coils"/>
    </source>
</evidence>
<protein>
    <submittedName>
        <fullName evidence="2">Uncharacterized protein</fullName>
    </submittedName>
</protein>
<name>A0AAV2T3E5_CALDB</name>
<sequence length="565" mass="66429">MNSVSSILADISANNQDGGSGTSYPFVARPMLETIEEIKSKLRLIDGETKSFYENSYRYLREAKGEVHQLRERNNELRKKLGRHATTSQSVLDKAFNTKRDQRLLNPNTTDQHVLEIFEDDVAKKMNELNLLKHQSRTKEGYLKKLETELDEWEVKLGQMEEANVGDGPTMQCIRIVENKIEKAKLKYEEMMHIGRTYSAIRDKLHTEGCTYVNTTEALKGEIERCSKKLSELRSIYEDAILVRDRTKTELQRHEELLFAHRKRRELEISSLRRLVDSKKEKPAPQKNAMAEVIGEDVEDETTMEPQSRLSYCNTIYDRLKAITGFSDMDDIVSRFEQQQRNSIHLDELRVQNDNELKRLKHKRQKLKKELEEIRVEYEQKKDKMEEDKEKHMSKIRENQKKLDKLNHELDDQEKAMAYAHIAIEHIFNKLYMVRIAAKRDRAHATTTKEIILDASPVELLRRCLELYDQLKADLDEYDFLDEQERMDEAISKSLRTRDEYRETVDRRLPLHAIRIEPLSKDVGYPDETDVGDQDAPTREAIKLRSKMIVEHAKRKIARNRRGNR</sequence>
<evidence type="ECO:0000313" key="2">
    <source>
        <dbReference type="EMBL" id="CAL5131982.1"/>
    </source>
</evidence>
<evidence type="ECO:0000313" key="3">
    <source>
        <dbReference type="Proteomes" id="UP001497525"/>
    </source>
</evidence>
<dbReference type="AlphaFoldDB" id="A0AAV2T3E5"/>
<comment type="caution">
    <text evidence="2">The sequence shown here is derived from an EMBL/GenBank/DDBJ whole genome shotgun (WGS) entry which is preliminary data.</text>
</comment>
<feature type="coiled-coil region" evidence="1">
    <location>
        <begin position="115"/>
        <end position="194"/>
    </location>
</feature>
<dbReference type="PANTHER" id="PTHR46518">
    <property type="entry name" value="COILED-COIL DOMAIN-CONTAINING PROTEIN 151"/>
    <property type="match status" value="1"/>
</dbReference>
<dbReference type="GO" id="GO:0035253">
    <property type="term" value="C:ciliary rootlet"/>
    <property type="evidence" value="ECO:0007669"/>
    <property type="project" value="TreeGrafter"/>
</dbReference>
<dbReference type="GO" id="GO:0003341">
    <property type="term" value="P:cilium movement"/>
    <property type="evidence" value="ECO:0007669"/>
    <property type="project" value="InterPro"/>
</dbReference>
<dbReference type="GO" id="GO:0097542">
    <property type="term" value="C:ciliary tip"/>
    <property type="evidence" value="ECO:0007669"/>
    <property type="project" value="TreeGrafter"/>
</dbReference>
<dbReference type="InterPro" id="IPR033192">
    <property type="entry name" value="ODAD3"/>
</dbReference>
<dbReference type="GO" id="GO:0036158">
    <property type="term" value="P:outer dynein arm assembly"/>
    <property type="evidence" value="ECO:0007669"/>
    <property type="project" value="InterPro"/>
</dbReference>
<organism evidence="2 3">
    <name type="scientific">Calicophoron daubneyi</name>
    <name type="common">Rumen fluke</name>
    <name type="synonym">Paramphistomum daubneyi</name>
    <dbReference type="NCBI Taxonomy" id="300641"/>
    <lineage>
        <taxon>Eukaryota</taxon>
        <taxon>Metazoa</taxon>
        <taxon>Spiralia</taxon>
        <taxon>Lophotrochozoa</taxon>
        <taxon>Platyhelminthes</taxon>
        <taxon>Trematoda</taxon>
        <taxon>Digenea</taxon>
        <taxon>Plagiorchiida</taxon>
        <taxon>Pronocephalata</taxon>
        <taxon>Paramphistomoidea</taxon>
        <taxon>Paramphistomidae</taxon>
        <taxon>Calicophoron</taxon>
    </lineage>
</organism>
<dbReference type="Proteomes" id="UP001497525">
    <property type="component" value="Unassembled WGS sequence"/>
</dbReference>
<reference evidence="2" key="1">
    <citation type="submission" date="2024-06" db="EMBL/GenBank/DDBJ databases">
        <authorList>
            <person name="Liu X."/>
            <person name="Lenzi L."/>
            <person name="Haldenby T S."/>
            <person name="Uol C."/>
        </authorList>
    </citation>
    <scope>NUCLEOTIDE SEQUENCE</scope>
</reference>
<dbReference type="GO" id="GO:0036064">
    <property type="term" value="C:ciliary basal body"/>
    <property type="evidence" value="ECO:0007669"/>
    <property type="project" value="TreeGrafter"/>
</dbReference>
<gene>
    <name evidence="2" type="ORF">CDAUBV1_LOCUS4503</name>
</gene>
<dbReference type="EMBL" id="CAXLJL010000112">
    <property type="protein sequence ID" value="CAL5131982.1"/>
    <property type="molecule type" value="Genomic_DNA"/>
</dbReference>
<proteinExistence type="predicted"/>
<keyword evidence="1" id="KW-0175">Coiled coil</keyword>